<dbReference type="EMBL" id="JBHUMA010000006">
    <property type="protein sequence ID" value="MFD2599161.1"/>
    <property type="molecule type" value="Genomic_DNA"/>
</dbReference>
<name>A0ABW5NJ60_9SPHI</name>
<dbReference type="RefSeq" id="WP_380869287.1">
    <property type="nucleotide sequence ID" value="NZ_JBHUMA010000006.1"/>
</dbReference>
<evidence type="ECO:0000313" key="2">
    <source>
        <dbReference type="EMBL" id="MFD2599161.1"/>
    </source>
</evidence>
<protein>
    <recommendedName>
        <fullName evidence="4">DUF4906 domain-containing protein</fullName>
    </recommendedName>
</protein>
<dbReference type="PROSITE" id="PS51257">
    <property type="entry name" value="PROKAR_LIPOPROTEIN"/>
    <property type="match status" value="1"/>
</dbReference>
<dbReference type="Proteomes" id="UP001597393">
    <property type="component" value="Unassembled WGS sequence"/>
</dbReference>
<comment type="caution">
    <text evidence="2">The sequence shown here is derived from an EMBL/GenBank/DDBJ whole genome shotgun (WGS) entry which is preliminary data.</text>
</comment>
<evidence type="ECO:0000313" key="3">
    <source>
        <dbReference type="Proteomes" id="UP001597393"/>
    </source>
</evidence>
<evidence type="ECO:0000256" key="1">
    <source>
        <dbReference type="SAM" id="SignalP"/>
    </source>
</evidence>
<sequence>MRFICSCVTLFCLSNFIASCSNQVENPIVSEGDTKIQINVSGIDDEGVFELEESEVENKIAKFAKASLTAKNRSEDIAAEYNITSLAEFDVLSDLQAPRSVSRTEGLLDISTEAETSKKASIKHEKKLARMTDGIQYRILMYPEGTTQNAVNQVGTAGIATSFQVNLGQTYDWYAVSINTTNVPNIDASGIISSAVLSNQDVLYAAGKFTPAVGQNTLNITFRRMTARIEVDVNVRGIFGRIENNTSLTVGSLEGGTFVNAIQTGDFNVRTGGFNNLVDATPVTGQQMTVSNVQTGDAVKKAIFYTVRNNSIATGNIRVRLNQLNIFLDDNTIRRFSPNSLVPISGAMTPTRGFRYLLTARLIEQPVIVGGVRWARTNLIYDYSTAQIDRYRFRPNNNYAIASLDSEYWVKGAPTPGGSSNGSSPCRQVYPEELWITPSKSQRSNLGSPALQAVVSAPDGIKPYSQWNQDSGTQPNPAYPDNVLILNYLGIYSGGSFNHQGHLLASQGSAQSTFWTVENTSGTTGSIFRSTVTYSSSGQLNFGSYSNVDNIARTSRRAYRCVRS</sequence>
<feature type="signal peptide" evidence="1">
    <location>
        <begin position="1"/>
        <end position="20"/>
    </location>
</feature>
<keyword evidence="1" id="KW-0732">Signal</keyword>
<reference evidence="3" key="1">
    <citation type="journal article" date="2019" name="Int. J. Syst. Evol. Microbiol.">
        <title>The Global Catalogue of Microorganisms (GCM) 10K type strain sequencing project: providing services to taxonomists for standard genome sequencing and annotation.</title>
        <authorList>
            <consortium name="The Broad Institute Genomics Platform"/>
            <consortium name="The Broad Institute Genome Sequencing Center for Infectious Disease"/>
            <person name="Wu L."/>
            <person name="Ma J."/>
        </authorList>
    </citation>
    <scope>NUCLEOTIDE SEQUENCE [LARGE SCALE GENOMIC DNA]</scope>
    <source>
        <strain evidence="3">KCTC 42248</strain>
    </source>
</reference>
<accession>A0ABW5NJ60</accession>
<keyword evidence="3" id="KW-1185">Reference proteome</keyword>
<gene>
    <name evidence="2" type="ORF">ACFSQ3_09360</name>
</gene>
<evidence type="ECO:0008006" key="4">
    <source>
        <dbReference type="Google" id="ProtNLM"/>
    </source>
</evidence>
<organism evidence="2 3">
    <name type="scientific">Sphingobacterium corticis</name>
    <dbReference type="NCBI Taxonomy" id="1812823"/>
    <lineage>
        <taxon>Bacteria</taxon>
        <taxon>Pseudomonadati</taxon>
        <taxon>Bacteroidota</taxon>
        <taxon>Sphingobacteriia</taxon>
        <taxon>Sphingobacteriales</taxon>
        <taxon>Sphingobacteriaceae</taxon>
        <taxon>Sphingobacterium</taxon>
    </lineage>
</organism>
<proteinExistence type="predicted"/>
<feature type="chain" id="PRO_5045969425" description="DUF4906 domain-containing protein" evidence="1">
    <location>
        <begin position="21"/>
        <end position="564"/>
    </location>
</feature>